<evidence type="ECO:0000259" key="2">
    <source>
        <dbReference type="Pfam" id="PF00144"/>
    </source>
</evidence>
<comment type="caution">
    <text evidence="3">The sequence shown here is derived from an EMBL/GenBank/DDBJ whole genome shotgun (WGS) entry which is preliminary data.</text>
</comment>
<dbReference type="Gene3D" id="3.40.710.10">
    <property type="entry name" value="DD-peptidase/beta-lactamase superfamily"/>
    <property type="match status" value="1"/>
</dbReference>
<keyword evidence="4" id="KW-1185">Reference proteome</keyword>
<dbReference type="EMBL" id="JAVREM010000058">
    <property type="protein sequence ID" value="MDT0322269.1"/>
    <property type="molecule type" value="Genomic_DNA"/>
</dbReference>
<sequence length="91" mass="9905">MRRFHYSHLGAGLLGLGLSRHTGTDYETVIRTQITEPLGLTDTRVTLDAARQVAPGHSRTGPGRHGRAVLDRSRPVAVPGRTAGIRLRDAR</sequence>
<dbReference type="InterPro" id="IPR001466">
    <property type="entry name" value="Beta-lactam-related"/>
</dbReference>
<feature type="domain" description="Beta-lactamase-related" evidence="2">
    <location>
        <begin position="3"/>
        <end position="77"/>
    </location>
</feature>
<name>A0ABU2LXE3_9ACTN</name>
<evidence type="ECO:0000256" key="1">
    <source>
        <dbReference type="SAM" id="MobiDB-lite"/>
    </source>
</evidence>
<gene>
    <name evidence="3" type="ORF">RNC47_28495</name>
</gene>
<evidence type="ECO:0000313" key="3">
    <source>
        <dbReference type="EMBL" id="MDT0322269.1"/>
    </source>
</evidence>
<organism evidence="3 4">
    <name type="scientific">Streptomyces millisiae</name>
    <dbReference type="NCBI Taxonomy" id="3075542"/>
    <lineage>
        <taxon>Bacteria</taxon>
        <taxon>Bacillati</taxon>
        <taxon>Actinomycetota</taxon>
        <taxon>Actinomycetes</taxon>
        <taxon>Kitasatosporales</taxon>
        <taxon>Streptomycetaceae</taxon>
        <taxon>Streptomyces</taxon>
    </lineage>
</organism>
<dbReference type="GO" id="GO:0016787">
    <property type="term" value="F:hydrolase activity"/>
    <property type="evidence" value="ECO:0007669"/>
    <property type="project" value="UniProtKB-KW"/>
</dbReference>
<reference evidence="4" key="1">
    <citation type="submission" date="2023-07" db="EMBL/GenBank/DDBJ databases">
        <title>30 novel species of actinomycetes from the DSMZ collection.</title>
        <authorList>
            <person name="Nouioui I."/>
        </authorList>
    </citation>
    <scope>NUCLEOTIDE SEQUENCE [LARGE SCALE GENOMIC DNA]</scope>
    <source>
        <strain evidence="4">DSM 44918</strain>
    </source>
</reference>
<dbReference type="Pfam" id="PF00144">
    <property type="entry name" value="Beta-lactamase"/>
    <property type="match status" value="1"/>
</dbReference>
<proteinExistence type="predicted"/>
<protein>
    <submittedName>
        <fullName evidence="3">Serine hydrolase</fullName>
    </submittedName>
</protein>
<dbReference type="Proteomes" id="UP001183420">
    <property type="component" value="Unassembled WGS sequence"/>
</dbReference>
<keyword evidence="3" id="KW-0378">Hydrolase</keyword>
<dbReference type="SUPFAM" id="SSF56601">
    <property type="entry name" value="beta-lactamase/transpeptidase-like"/>
    <property type="match status" value="1"/>
</dbReference>
<evidence type="ECO:0000313" key="4">
    <source>
        <dbReference type="Proteomes" id="UP001183420"/>
    </source>
</evidence>
<feature type="region of interest" description="Disordered" evidence="1">
    <location>
        <begin position="53"/>
        <end position="91"/>
    </location>
</feature>
<accession>A0ABU2LXE3</accession>
<dbReference type="RefSeq" id="WP_311602796.1">
    <property type="nucleotide sequence ID" value="NZ_JAVREM010000058.1"/>
</dbReference>
<dbReference type="InterPro" id="IPR012338">
    <property type="entry name" value="Beta-lactam/transpept-like"/>
</dbReference>